<dbReference type="Proteomes" id="UP001239111">
    <property type="component" value="Chromosome 2"/>
</dbReference>
<evidence type="ECO:0000313" key="2">
    <source>
        <dbReference type="Proteomes" id="UP001239111"/>
    </source>
</evidence>
<keyword evidence="2" id="KW-1185">Reference proteome</keyword>
<reference evidence="1" key="1">
    <citation type="submission" date="2023-04" db="EMBL/GenBank/DDBJ databases">
        <title>A chromosome-level genome assembly of the parasitoid wasp Eretmocerus hayati.</title>
        <authorList>
            <person name="Zhong Y."/>
            <person name="Liu S."/>
            <person name="Liu Y."/>
        </authorList>
    </citation>
    <scope>NUCLEOTIDE SEQUENCE</scope>
    <source>
        <strain evidence="1">ZJU_SS_LIU_2023</strain>
    </source>
</reference>
<protein>
    <submittedName>
        <fullName evidence="1">Uncharacterized protein</fullName>
    </submittedName>
</protein>
<dbReference type="EMBL" id="CM056742">
    <property type="protein sequence ID" value="KAJ8676371.1"/>
    <property type="molecule type" value="Genomic_DNA"/>
</dbReference>
<evidence type="ECO:0000313" key="1">
    <source>
        <dbReference type="EMBL" id="KAJ8676371.1"/>
    </source>
</evidence>
<name>A0ACC2NYY1_9HYME</name>
<accession>A0ACC2NYY1</accession>
<gene>
    <name evidence="1" type="ORF">QAD02_012158</name>
</gene>
<comment type="caution">
    <text evidence="1">The sequence shown here is derived from an EMBL/GenBank/DDBJ whole genome shotgun (WGS) entry which is preliminary data.</text>
</comment>
<sequence>MGDTASPAPNKVPKGKTVKKRKSEDTVVPRLMKIQSNGLVLSKVESSDGDFERVIIVGKDSNAKSQKNTMTANGKGGSKIKLKSVVSLKSAVIPSKNSLKPLCAQHNEHFQNKKAKTSYSPNTGTRICSSVTTKVDPQKTIKDVNLKNTFNFVSVKCENEDPIPNNNKEKNREPVQIQESVASTPAREVGSFQIISVSIIMNNDKAMEFYTGLQNHHKFKCALESLGKDAYDLKYYDNKQKVNLNVPDQFLLTLALLKQHKSHYEMSILFNVTLKDIKNIFITWVRFMRLEWNKIPLPEQYKPTLETTQVNISSGMKKYLKKSESDKDKTSEMDTVNPAKDKIPVKKVYKILNGPQNYIEKHLEDDIIYICHILYFFKFSRLRSKINTTLPGST</sequence>
<organism evidence="1 2">
    <name type="scientific">Eretmocerus hayati</name>
    <dbReference type="NCBI Taxonomy" id="131215"/>
    <lineage>
        <taxon>Eukaryota</taxon>
        <taxon>Metazoa</taxon>
        <taxon>Ecdysozoa</taxon>
        <taxon>Arthropoda</taxon>
        <taxon>Hexapoda</taxon>
        <taxon>Insecta</taxon>
        <taxon>Pterygota</taxon>
        <taxon>Neoptera</taxon>
        <taxon>Endopterygota</taxon>
        <taxon>Hymenoptera</taxon>
        <taxon>Apocrita</taxon>
        <taxon>Proctotrupomorpha</taxon>
        <taxon>Chalcidoidea</taxon>
        <taxon>Aphelinidae</taxon>
        <taxon>Aphelininae</taxon>
        <taxon>Eretmocerus</taxon>
    </lineage>
</organism>
<proteinExistence type="predicted"/>